<dbReference type="Proteomes" id="UP000703269">
    <property type="component" value="Unassembled WGS sequence"/>
</dbReference>
<evidence type="ECO:0000313" key="11">
    <source>
        <dbReference type="EMBL" id="GJE98790.1"/>
    </source>
</evidence>
<accession>A0A9P3GSN9</accession>
<evidence type="ECO:0000256" key="3">
    <source>
        <dbReference type="ARBA" id="ARBA00022692"/>
    </source>
</evidence>
<name>A0A9P3GSN9_9APHY</name>
<keyword evidence="2" id="KW-0813">Transport</keyword>
<protein>
    <submittedName>
        <fullName evidence="11">SNARE domain-containing protein</fullName>
    </submittedName>
</protein>
<evidence type="ECO:0000256" key="6">
    <source>
        <dbReference type="ARBA" id="ARBA00023034"/>
    </source>
</evidence>
<evidence type="ECO:0000256" key="8">
    <source>
        <dbReference type="ARBA" id="ARBA00046280"/>
    </source>
</evidence>
<evidence type="ECO:0000259" key="10">
    <source>
        <dbReference type="PROSITE" id="PS50192"/>
    </source>
</evidence>
<keyword evidence="3 9" id="KW-0812">Transmembrane</keyword>
<evidence type="ECO:0000313" key="12">
    <source>
        <dbReference type="Proteomes" id="UP000703269"/>
    </source>
</evidence>
<feature type="domain" description="T-SNARE coiled-coil homology" evidence="10">
    <location>
        <begin position="9"/>
        <end position="71"/>
    </location>
</feature>
<dbReference type="Gene3D" id="1.20.5.110">
    <property type="match status" value="1"/>
</dbReference>
<reference evidence="11 12" key="1">
    <citation type="submission" date="2021-08" db="EMBL/GenBank/DDBJ databases">
        <title>Draft Genome Sequence of Phanerochaete sordida strain YK-624.</title>
        <authorList>
            <person name="Mori T."/>
            <person name="Dohra H."/>
            <person name="Suzuki T."/>
            <person name="Kawagishi H."/>
            <person name="Hirai H."/>
        </authorList>
    </citation>
    <scope>NUCLEOTIDE SEQUENCE [LARGE SCALE GENOMIC DNA]</scope>
    <source>
        <strain evidence="11 12">YK-624</strain>
    </source>
</reference>
<evidence type="ECO:0000256" key="2">
    <source>
        <dbReference type="ARBA" id="ARBA00022448"/>
    </source>
</evidence>
<dbReference type="CDD" id="cd15853">
    <property type="entry name" value="SNARE_Bet1"/>
    <property type="match status" value="1"/>
</dbReference>
<dbReference type="InterPro" id="IPR000727">
    <property type="entry name" value="T_SNARE_dom"/>
</dbReference>
<comment type="subcellular location">
    <subcellularLocation>
        <location evidence="8">Endomembrane system</location>
        <topology evidence="8">Single-pass type IV membrane protein</topology>
    </subcellularLocation>
    <subcellularLocation>
        <location evidence="1">Golgi apparatus membrane</location>
    </subcellularLocation>
</comment>
<keyword evidence="6" id="KW-0333">Golgi apparatus</keyword>
<dbReference type="PROSITE" id="PS50192">
    <property type="entry name" value="T_SNARE"/>
    <property type="match status" value="1"/>
</dbReference>
<sequence>MASSRSVEDTYEAQNDDRLDELHSKLRTLRGVTTDIYEDVERQNFSLDDTRNTFQSFGDSLAQSARRAGQAFGLTSGGVKPLRLIGYCVIAFLGMWVTLRLMWWWWPSQTPAPET</sequence>
<dbReference type="OrthoDB" id="3063237at2759"/>
<dbReference type="SUPFAM" id="SSF58038">
    <property type="entry name" value="SNARE fusion complex"/>
    <property type="match status" value="1"/>
</dbReference>
<organism evidence="11 12">
    <name type="scientific">Phanerochaete sordida</name>
    <dbReference type="NCBI Taxonomy" id="48140"/>
    <lineage>
        <taxon>Eukaryota</taxon>
        <taxon>Fungi</taxon>
        <taxon>Dikarya</taxon>
        <taxon>Basidiomycota</taxon>
        <taxon>Agaricomycotina</taxon>
        <taxon>Agaricomycetes</taxon>
        <taxon>Polyporales</taxon>
        <taxon>Phanerochaetaceae</taxon>
        <taxon>Phanerochaete</taxon>
    </lineage>
</organism>
<evidence type="ECO:0000256" key="1">
    <source>
        <dbReference type="ARBA" id="ARBA00004394"/>
    </source>
</evidence>
<evidence type="ECO:0000256" key="4">
    <source>
        <dbReference type="ARBA" id="ARBA00022927"/>
    </source>
</evidence>
<dbReference type="InterPro" id="IPR039899">
    <property type="entry name" value="BET1_SNARE"/>
</dbReference>
<evidence type="ECO:0000256" key="5">
    <source>
        <dbReference type="ARBA" id="ARBA00022989"/>
    </source>
</evidence>
<keyword evidence="7 9" id="KW-0472">Membrane</keyword>
<comment type="caution">
    <text evidence="11">The sequence shown here is derived from an EMBL/GenBank/DDBJ whole genome shotgun (WGS) entry which is preliminary data.</text>
</comment>
<keyword evidence="5 9" id="KW-1133">Transmembrane helix</keyword>
<keyword evidence="4" id="KW-0653">Protein transport</keyword>
<dbReference type="GO" id="GO:0015031">
    <property type="term" value="P:protein transport"/>
    <property type="evidence" value="ECO:0007669"/>
    <property type="project" value="UniProtKB-KW"/>
</dbReference>
<evidence type="ECO:0000256" key="7">
    <source>
        <dbReference type="ARBA" id="ARBA00023136"/>
    </source>
</evidence>
<evidence type="ECO:0000256" key="9">
    <source>
        <dbReference type="SAM" id="Phobius"/>
    </source>
</evidence>
<dbReference type="EMBL" id="BPQB01000094">
    <property type="protein sequence ID" value="GJE98790.1"/>
    <property type="molecule type" value="Genomic_DNA"/>
</dbReference>
<feature type="transmembrane region" description="Helical" evidence="9">
    <location>
        <begin position="84"/>
        <end position="106"/>
    </location>
</feature>
<dbReference type="PANTHER" id="PTHR12791">
    <property type="entry name" value="GOLGI SNARE BET1-RELATED"/>
    <property type="match status" value="1"/>
</dbReference>
<proteinExistence type="predicted"/>
<dbReference type="GO" id="GO:0000139">
    <property type="term" value="C:Golgi membrane"/>
    <property type="evidence" value="ECO:0007669"/>
    <property type="project" value="UniProtKB-SubCell"/>
</dbReference>
<dbReference type="AlphaFoldDB" id="A0A9P3GSN9"/>
<keyword evidence="12" id="KW-1185">Reference proteome</keyword>
<gene>
    <name evidence="11" type="ORF">PsYK624_150260</name>
</gene>